<name>A0A9E8KPL9_9ALTE</name>
<sequence length="212" mass="22738">MQELLIPLMKGFVTSGSLIVAIGAQNAFVLSHGLRQQFNGLIAVTCSTLDTLLIFAGIAGMGALITKAPNLMLAAALFGGLFLAVYGFRALKSAINPKPLNSDTSVLKSRSSAILTTLAISLLNPHVYLDTVVLIGSIGGQYALPERWWFAGGAALASFVWFFSLSWGAKKLAPLFKKPSTWRILDSLICLMMWSIAVSLFVLAYEIVLEGL</sequence>
<protein>
    <submittedName>
        <fullName evidence="7">LysE/ArgO family amino acid transporter</fullName>
    </submittedName>
</protein>
<comment type="subcellular location">
    <subcellularLocation>
        <location evidence="1">Cell membrane</location>
        <topology evidence="1">Multi-pass membrane protein</topology>
    </subcellularLocation>
</comment>
<keyword evidence="3 6" id="KW-0812">Transmembrane</keyword>
<keyword evidence="2" id="KW-1003">Cell membrane</keyword>
<dbReference type="PANTHER" id="PTHR30086">
    <property type="entry name" value="ARGININE EXPORTER PROTEIN ARGO"/>
    <property type="match status" value="1"/>
</dbReference>
<dbReference type="GO" id="GO:0015171">
    <property type="term" value="F:amino acid transmembrane transporter activity"/>
    <property type="evidence" value="ECO:0007669"/>
    <property type="project" value="TreeGrafter"/>
</dbReference>
<feature type="transmembrane region" description="Helical" evidence="6">
    <location>
        <begin position="148"/>
        <end position="167"/>
    </location>
</feature>
<reference evidence="7" key="1">
    <citation type="submission" date="2022-07" db="EMBL/GenBank/DDBJ databases">
        <title>Alkalimarinus sp. nov., isolated from gut of a Alitta virens.</title>
        <authorList>
            <person name="Yang A.I."/>
            <person name="Shin N.-R."/>
        </authorList>
    </citation>
    <scope>NUCLEOTIDE SEQUENCE</scope>
    <source>
        <strain evidence="7">FA028</strain>
    </source>
</reference>
<feature type="transmembrane region" description="Helical" evidence="6">
    <location>
        <begin position="12"/>
        <end position="29"/>
    </location>
</feature>
<dbReference type="GO" id="GO:0005886">
    <property type="term" value="C:plasma membrane"/>
    <property type="evidence" value="ECO:0007669"/>
    <property type="project" value="UniProtKB-SubCell"/>
</dbReference>
<feature type="transmembrane region" description="Helical" evidence="6">
    <location>
        <begin position="112"/>
        <end position="128"/>
    </location>
</feature>
<accession>A0A9E8KPL9</accession>
<evidence type="ECO:0000256" key="6">
    <source>
        <dbReference type="SAM" id="Phobius"/>
    </source>
</evidence>
<evidence type="ECO:0000256" key="2">
    <source>
        <dbReference type="ARBA" id="ARBA00022475"/>
    </source>
</evidence>
<gene>
    <name evidence="7" type="ORF">NNL22_17895</name>
</gene>
<feature type="transmembrane region" description="Helical" evidence="6">
    <location>
        <begin position="71"/>
        <end position="91"/>
    </location>
</feature>
<dbReference type="KEGG" id="asem:NNL22_17895"/>
<evidence type="ECO:0000313" key="7">
    <source>
        <dbReference type="EMBL" id="UZW74869.1"/>
    </source>
</evidence>
<dbReference type="Pfam" id="PF01810">
    <property type="entry name" value="LysE"/>
    <property type="match status" value="1"/>
</dbReference>
<feature type="transmembrane region" description="Helical" evidence="6">
    <location>
        <begin position="188"/>
        <end position="208"/>
    </location>
</feature>
<dbReference type="InterPro" id="IPR001123">
    <property type="entry name" value="LeuE-type"/>
</dbReference>
<keyword evidence="8" id="KW-1185">Reference proteome</keyword>
<organism evidence="7 8">
    <name type="scientific">Alkalimarinus sediminis</name>
    <dbReference type="NCBI Taxonomy" id="1632866"/>
    <lineage>
        <taxon>Bacteria</taxon>
        <taxon>Pseudomonadati</taxon>
        <taxon>Pseudomonadota</taxon>
        <taxon>Gammaproteobacteria</taxon>
        <taxon>Alteromonadales</taxon>
        <taxon>Alteromonadaceae</taxon>
        <taxon>Alkalimarinus</taxon>
    </lineage>
</organism>
<dbReference type="AlphaFoldDB" id="A0A9E8KPL9"/>
<dbReference type="Proteomes" id="UP001164472">
    <property type="component" value="Chromosome"/>
</dbReference>
<feature type="transmembrane region" description="Helical" evidence="6">
    <location>
        <begin position="41"/>
        <end position="65"/>
    </location>
</feature>
<evidence type="ECO:0000256" key="5">
    <source>
        <dbReference type="ARBA" id="ARBA00023136"/>
    </source>
</evidence>
<evidence type="ECO:0000256" key="4">
    <source>
        <dbReference type="ARBA" id="ARBA00022989"/>
    </source>
</evidence>
<proteinExistence type="predicted"/>
<evidence type="ECO:0000256" key="3">
    <source>
        <dbReference type="ARBA" id="ARBA00022692"/>
    </source>
</evidence>
<dbReference type="RefSeq" id="WP_251810296.1">
    <property type="nucleotide sequence ID" value="NZ_CP101527.1"/>
</dbReference>
<evidence type="ECO:0000256" key="1">
    <source>
        <dbReference type="ARBA" id="ARBA00004651"/>
    </source>
</evidence>
<keyword evidence="5 6" id="KW-0472">Membrane</keyword>
<dbReference type="PANTHER" id="PTHR30086:SF20">
    <property type="entry name" value="ARGININE EXPORTER PROTEIN ARGO-RELATED"/>
    <property type="match status" value="1"/>
</dbReference>
<dbReference type="EMBL" id="CP101527">
    <property type="protein sequence ID" value="UZW74869.1"/>
    <property type="molecule type" value="Genomic_DNA"/>
</dbReference>
<keyword evidence="4 6" id="KW-1133">Transmembrane helix</keyword>
<evidence type="ECO:0000313" key="8">
    <source>
        <dbReference type="Proteomes" id="UP001164472"/>
    </source>
</evidence>